<gene>
    <name evidence="4" type="ORF">NCTC13043_02004</name>
</gene>
<name>A0A379G981_9BACT</name>
<evidence type="ECO:0000256" key="1">
    <source>
        <dbReference type="SAM" id="Coils"/>
    </source>
</evidence>
<evidence type="ECO:0000256" key="2">
    <source>
        <dbReference type="SAM" id="MobiDB-lite"/>
    </source>
</evidence>
<evidence type="ECO:0000259" key="3">
    <source>
        <dbReference type="Pfam" id="PF13476"/>
    </source>
</evidence>
<dbReference type="Gene3D" id="3.40.50.300">
    <property type="entry name" value="P-loop containing nucleotide triphosphate hydrolases"/>
    <property type="match status" value="1"/>
</dbReference>
<keyword evidence="1" id="KW-0175">Coiled coil</keyword>
<dbReference type="GO" id="GO:0006302">
    <property type="term" value="P:double-strand break repair"/>
    <property type="evidence" value="ECO:0007669"/>
    <property type="project" value="InterPro"/>
</dbReference>
<dbReference type="RefSeq" id="WP_115083956.1">
    <property type="nucleotide sequence ID" value="NZ_UGTP01000002.1"/>
</dbReference>
<feature type="region of interest" description="Disordered" evidence="2">
    <location>
        <begin position="468"/>
        <end position="506"/>
    </location>
</feature>
<feature type="compositionally biased region" description="Basic and acidic residues" evidence="2">
    <location>
        <begin position="492"/>
        <end position="506"/>
    </location>
</feature>
<sequence>MVIQIQMLTMRNFKGVLGERKIEFSPTVTQVLGANKTGKTTIADAFRWCLFGKNSEGKSEFGIKTKDEEGNVLPELSHEVEVALLVDGKEVVLKRVYVEKWTKPRQQEERKLTGHTTNYFVNGDKYTEKDYKAYIDSICTESLFVCITNPNYFTNLPDDKQRALLTKMVGEVSLESIADGNEAFTQLLKEIDGEELVAFLQHLSYKKKEVKEELDRIPVRISEQRNEIATLIDEGCNWVELEKDIASTEQAIERIDEEIADRSKVIDSEYKARRNERKAVNDLREKADNIEFKHRKDFNTETNERQNTISNLESKLRNLRNQIAQEKDSKEKAQAQLKAIESEKEDFRNRWQELDSSHFVANEDELVCPTCLRRYEQGKVDVMLAEMERAFNTQKASKLEAMQQEAADIKQRTKKLNERIEGADAKQLELQQNENELKQELEKAKAVTVLTAAERIENDAELKALREEAEARTQELNKPDTDATQEASKMSESLKKDKEELRAKRDALRDKLNTRTIIANKNKRITELEGQEKKLNEQLAELERQEYTAEELVKANIEVLEQRVNSLFGFVQFTMFDHRLNGALKPMCECTVKGVPYSDLNNADRINAGIDIINAICNFNNVYAPCFIDNAESINDVMPMQSQCIQLIVSRDKQLVTIHNNND</sequence>
<dbReference type="PANTHER" id="PTHR32114">
    <property type="entry name" value="ABC TRANSPORTER ABCH.3"/>
    <property type="match status" value="1"/>
</dbReference>
<feature type="domain" description="Rad50/SbcC-type AAA" evidence="3">
    <location>
        <begin position="8"/>
        <end position="228"/>
    </location>
</feature>
<dbReference type="GeneID" id="78571644"/>
<feature type="compositionally biased region" description="Polar residues" evidence="2">
    <location>
        <begin position="482"/>
        <end position="491"/>
    </location>
</feature>
<feature type="coiled-coil region" evidence="1">
    <location>
        <begin position="238"/>
        <end position="350"/>
    </location>
</feature>
<dbReference type="InterPro" id="IPR027417">
    <property type="entry name" value="P-loop_NTPase"/>
</dbReference>
<dbReference type="AlphaFoldDB" id="A0A379G981"/>
<accession>A0A379G981</accession>
<dbReference type="PANTHER" id="PTHR32114:SF2">
    <property type="entry name" value="ABC TRANSPORTER ABCH.3"/>
    <property type="match status" value="1"/>
</dbReference>
<reference evidence="4 5" key="1">
    <citation type="submission" date="2018-06" db="EMBL/GenBank/DDBJ databases">
        <authorList>
            <consortium name="Pathogen Informatics"/>
            <person name="Doyle S."/>
        </authorList>
    </citation>
    <scope>NUCLEOTIDE SEQUENCE [LARGE SCALE GENOMIC DNA]</scope>
    <source>
        <strain evidence="4 5">NCTC13043</strain>
    </source>
</reference>
<dbReference type="GO" id="GO:0016887">
    <property type="term" value="F:ATP hydrolysis activity"/>
    <property type="evidence" value="ECO:0007669"/>
    <property type="project" value="InterPro"/>
</dbReference>
<dbReference type="SUPFAM" id="SSF52540">
    <property type="entry name" value="P-loop containing nucleoside triphosphate hydrolases"/>
    <property type="match status" value="1"/>
</dbReference>
<dbReference type="InterPro" id="IPR038729">
    <property type="entry name" value="Rad50/SbcC_AAA"/>
</dbReference>
<dbReference type="Proteomes" id="UP000254235">
    <property type="component" value="Unassembled WGS sequence"/>
</dbReference>
<proteinExistence type="predicted"/>
<evidence type="ECO:0000313" key="4">
    <source>
        <dbReference type="EMBL" id="SUC37515.1"/>
    </source>
</evidence>
<dbReference type="EMBL" id="UGTP01000002">
    <property type="protein sequence ID" value="SUC37515.1"/>
    <property type="molecule type" value="Genomic_DNA"/>
</dbReference>
<feature type="coiled-coil region" evidence="1">
    <location>
        <begin position="392"/>
        <end position="447"/>
    </location>
</feature>
<evidence type="ECO:0000313" key="5">
    <source>
        <dbReference type="Proteomes" id="UP000254235"/>
    </source>
</evidence>
<dbReference type="Pfam" id="PF13476">
    <property type="entry name" value="AAA_23"/>
    <property type="match status" value="1"/>
</dbReference>
<organism evidence="4 5">
    <name type="scientific">Prevotella pallens</name>
    <dbReference type="NCBI Taxonomy" id="60133"/>
    <lineage>
        <taxon>Bacteria</taxon>
        <taxon>Pseudomonadati</taxon>
        <taxon>Bacteroidota</taxon>
        <taxon>Bacteroidia</taxon>
        <taxon>Bacteroidales</taxon>
        <taxon>Prevotellaceae</taxon>
        <taxon>Prevotella</taxon>
    </lineage>
</organism>
<dbReference type="OrthoDB" id="1698838at2"/>
<protein>
    <submittedName>
        <fullName evidence="4">Chromosome segregation protein</fullName>
    </submittedName>
</protein>
<feature type="compositionally biased region" description="Basic and acidic residues" evidence="2">
    <location>
        <begin position="468"/>
        <end position="481"/>
    </location>
</feature>